<dbReference type="RefSeq" id="WP_143276143.1">
    <property type="nucleotide sequence ID" value="NZ_FUIE01000085.1"/>
</dbReference>
<dbReference type="OrthoDB" id="7206738at2"/>
<protein>
    <submittedName>
        <fullName evidence="1">Uncharacterized protein</fullName>
    </submittedName>
</protein>
<evidence type="ECO:0000313" key="1">
    <source>
        <dbReference type="EMBL" id="SJM70737.1"/>
    </source>
</evidence>
<evidence type="ECO:0000313" key="2">
    <source>
        <dbReference type="Proteomes" id="UP000195766"/>
    </source>
</evidence>
<accession>A0A1R4GRE3</accession>
<dbReference type="AlphaFoldDB" id="A0A1R4GRE3"/>
<proteinExistence type="predicted"/>
<dbReference type="EMBL" id="FUIE01000085">
    <property type="protein sequence ID" value="SJM70737.1"/>
    <property type="molecule type" value="Genomic_DNA"/>
</dbReference>
<dbReference type="Proteomes" id="UP000195766">
    <property type="component" value="Unassembled WGS sequence"/>
</dbReference>
<name>A0A1R4GRE3_BREDI</name>
<reference evidence="1 2" key="1">
    <citation type="submission" date="2017-02" db="EMBL/GenBank/DDBJ databases">
        <authorList>
            <person name="Peterson S.W."/>
        </authorList>
    </citation>
    <scope>NUCLEOTIDE SEQUENCE [LARGE SCALE GENOMIC DNA]</scope>
    <source>
        <strain evidence="1 2">3F5N</strain>
    </source>
</reference>
<gene>
    <name evidence="1" type="ORF">FM111_15380</name>
</gene>
<sequence length="112" mass="12814">MDNAFSWVGWAQERLRVNDETVQDSRGMFRTRQSYAEPWLTMIGEGELSVRMSARLLSIQCELLLNGEPLEPEAYMATRWAGPKNTWPAEEDWRPARRGDFIALPKAEAAKG</sequence>
<organism evidence="1 2">
    <name type="scientific">Brevundimonas diminuta 3F5N</name>
    <dbReference type="NCBI Taxonomy" id="1255603"/>
    <lineage>
        <taxon>Bacteria</taxon>
        <taxon>Pseudomonadati</taxon>
        <taxon>Pseudomonadota</taxon>
        <taxon>Alphaproteobacteria</taxon>
        <taxon>Caulobacterales</taxon>
        <taxon>Caulobacteraceae</taxon>
        <taxon>Brevundimonas</taxon>
    </lineage>
</organism>